<sequence length="78" mass="8404">MDTDATLFCDDAELLDLVAALDLACVALYVVCALEHTVRLGDLVVDNLLYQVAKKYAEIPAVGVLELVLGRVLLSDVL</sequence>
<organism evidence="1 2">
    <name type="scientific">Phytophthora lilii</name>
    <dbReference type="NCBI Taxonomy" id="2077276"/>
    <lineage>
        <taxon>Eukaryota</taxon>
        <taxon>Sar</taxon>
        <taxon>Stramenopiles</taxon>
        <taxon>Oomycota</taxon>
        <taxon>Peronosporomycetes</taxon>
        <taxon>Peronosporales</taxon>
        <taxon>Peronosporaceae</taxon>
        <taxon>Phytophthora</taxon>
    </lineage>
</organism>
<name>A0A9W6X3L6_9STRA</name>
<dbReference type="EMBL" id="BSXW01000800">
    <property type="protein sequence ID" value="GMF29843.1"/>
    <property type="molecule type" value="Genomic_DNA"/>
</dbReference>
<proteinExistence type="predicted"/>
<comment type="caution">
    <text evidence="1">The sequence shown here is derived from an EMBL/GenBank/DDBJ whole genome shotgun (WGS) entry which is preliminary data.</text>
</comment>
<gene>
    <name evidence="1" type="ORF">Plil01_001269400</name>
</gene>
<accession>A0A9W6X3L6</accession>
<evidence type="ECO:0000313" key="2">
    <source>
        <dbReference type="Proteomes" id="UP001165083"/>
    </source>
</evidence>
<keyword evidence="2" id="KW-1185">Reference proteome</keyword>
<reference evidence="1" key="1">
    <citation type="submission" date="2023-04" db="EMBL/GenBank/DDBJ databases">
        <title>Phytophthora lilii NBRC 32176.</title>
        <authorList>
            <person name="Ichikawa N."/>
            <person name="Sato H."/>
            <person name="Tonouchi N."/>
        </authorList>
    </citation>
    <scope>NUCLEOTIDE SEQUENCE</scope>
    <source>
        <strain evidence="1">NBRC 32176</strain>
    </source>
</reference>
<evidence type="ECO:0000313" key="1">
    <source>
        <dbReference type="EMBL" id="GMF29843.1"/>
    </source>
</evidence>
<dbReference type="AlphaFoldDB" id="A0A9W6X3L6"/>
<dbReference type="Proteomes" id="UP001165083">
    <property type="component" value="Unassembled WGS sequence"/>
</dbReference>
<protein>
    <submittedName>
        <fullName evidence="1">Unnamed protein product</fullName>
    </submittedName>
</protein>